<dbReference type="CDD" id="cd05233">
    <property type="entry name" value="SDR_c"/>
    <property type="match status" value="1"/>
</dbReference>
<dbReference type="InterPro" id="IPR052625">
    <property type="entry name" value="Chl_b_Red"/>
</dbReference>
<evidence type="ECO:0000313" key="18">
    <source>
        <dbReference type="Proteomes" id="UP001605036"/>
    </source>
</evidence>
<evidence type="ECO:0000256" key="11">
    <source>
        <dbReference type="ARBA" id="ARBA00050138"/>
    </source>
</evidence>
<organism evidence="17 18">
    <name type="scientific">Riccia fluitans</name>
    <dbReference type="NCBI Taxonomy" id="41844"/>
    <lineage>
        <taxon>Eukaryota</taxon>
        <taxon>Viridiplantae</taxon>
        <taxon>Streptophyta</taxon>
        <taxon>Embryophyta</taxon>
        <taxon>Marchantiophyta</taxon>
        <taxon>Marchantiopsida</taxon>
        <taxon>Marchantiidae</taxon>
        <taxon>Marchantiales</taxon>
        <taxon>Ricciaceae</taxon>
        <taxon>Riccia</taxon>
    </lineage>
</organism>
<dbReference type="EC" id="1.1.1.294" evidence="13"/>
<dbReference type="InterPro" id="IPR036291">
    <property type="entry name" value="NAD(P)-bd_dom_sf"/>
</dbReference>
<evidence type="ECO:0000256" key="8">
    <source>
        <dbReference type="ARBA" id="ARBA00023027"/>
    </source>
</evidence>
<dbReference type="PANTHER" id="PTHR24314:SF21">
    <property type="entry name" value="CHLOROPHYLL(IDE) B REDUCTASE NYC1, CHLOROPLASTIC-RELATED"/>
    <property type="match status" value="1"/>
</dbReference>
<comment type="subcellular location">
    <subcellularLocation>
        <location evidence="1">Plastid</location>
        <location evidence="1">Chloroplast thylakoid membrane</location>
    </subcellularLocation>
</comment>
<keyword evidence="3" id="KW-0150">Chloroplast</keyword>
<dbReference type="Proteomes" id="UP001605036">
    <property type="component" value="Unassembled WGS sequence"/>
</dbReference>
<dbReference type="GO" id="GO:0034256">
    <property type="term" value="F:chlorophyll(ide) b reductase activity"/>
    <property type="evidence" value="ECO:0007669"/>
    <property type="project" value="UniProtKB-EC"/>
</dbReference>
<keyword evidence="10 16" id="KW-0472">Membrane</keyword>
<keyword evidence="9" id="KW-0793">Thylakoid</keyword>
<evidence type="ECO:0000256" key="16">
    <source>
        <dbReference type="SAM" id="Phobius"/>
    </source>
</evidence>
<evidence type="ECO:0000256" key="3">
    <source>
        <dbReference type="ARBA" id="ARBA00022528"/>
    </source>
</evidence>
<feature type="coiled-coil region" evidence="14">
    <location>
        <begin position="343"/>
        <end position="370"/>
    </location>
</feature>
<feature type="region of interest" description="Disordered" evidence="15">
    <location>
        <begin position="112"/>
        <end position="147"/>
    </location>
</feature>
<evidence type="ECO:0000256" key="13">
    <source>
        <dbReference type="ARBA" id="ARBA00066856"/>
    </source>
</evidence>
<dbReference type="InterPro" id="IPR002347">
    <property type="entry name" value="SDR_fam"/>
</dbReference>
<name>A0ABD1YI26_9MARC</name>
<dbReference type="FunFam" id="3.40.50.720:FF:000223">
    <property type="entry name" value="Chlorophyll(Ide) b reductase NOL, chloroplastic"/>
    <property type="match status" value="1"/>
</dbReference>
<keyword evidence="7" id="KW-0560">Oxidoreductase</keyword>
<evidence type="ECO:0000256" key="12">
    <source>
        <dbReference type="ARBA" id="ARBA00052465"/>
    </source>
</evidence>
<dbReference type="PRINTS" id="PR00081">
    <property type="entry name" value="GDHRDH"/>
</dbReference>
<comment type="catalytic activity">
    <reaction evidence="12">
        <text>7(1)-hydroxychlorophyllide a + NADP(+) = chlorophyllide b + NADPH + H(+)</text>
        <dbReference type="Rhea" id="RHEA:24772"/>
        <dbReference type="ChEBI" id="CHEBI:15378"/>
        <dbReference type="ChEBI" id="CHEBI:57783"/>
        <dbReference type="ChEBI" id="CHEBI:58349"/>
        <dbReference type="ChEBI" id="CHEBI:83356"/>
        <dbReference type="ChEBI" id="CHEBI:83357"/>
        <dbReference type="EC" id="1.1.1.294"/>
    </reaction>
</comment>
<keyword evidence="5" id="KW-0881">Chlorophyll catabolism</keyword>
<feature type="transmembrane region" description="Helical" evidence="16">
    <location>
        <begin position="250"/>
        <end position="268"/>
    </location>
</feature>
<accession>A0ABD1YI26</accession>
<sequence>MGIVGVGGCLGVHVFLSFSPGRGLSRDSKAFSSRSELRPESTQSCSQLPKRVRCGMQRNRLLVRHISLLQATGSHHRGFRGGKLSLRNSDLDRFSRGRHVYRLSNYNSKNDLSIKSSSAGNEGGGTEKDELVEGSSPHLLDPEGEELGREVSEDVLFEDQRKIIETDFKIASGTLNGAKKIVTSIVKVLSGASWRDEMKEHQKEKRLDLLPKTYLLLDGTEPSPAAPLRKKFADTWRRAESDFMAFSRQLGKYVFIATGTGAALAAGFEFTGGSPHEQGVLWFSWLAGVVVGSMIGAGQVLENHAKAGRRTVVITGSTRGLGKALAREFLRHGDNVVITSRSTDAVNTTLEELRAEIEQLSGTLSTQEAQMELFGLPRLERPDPRVVGIPCDVSKTEEVRKLAAFAVQEFGTVDIWINNAGVNKGFRPLIEFSGEELEQIVSTNMLGSMICTREAIKLMKNQTKGGHIFNMDGAGSGGSSTPLTAAYGATKCGLRQLNSSLLKENEGSRVGLHTASPGMVLTDLLLSGASLANKKMFNLICEQPETVARALVPNLRLVTGTGKAVNYLTPARIILAIVTAWIRRGRWFDEEGRAVYAAETERLRKWAEGREKSSVTAAMELVPSGTWVSLFSSSLICAYIIFTSASNGNMPGT</sequence>
<proteinExistence type="inferred from homology"/>
<dbReference type="PANTHER" id="PTHR24314">
    <property type="entry name" value="NON-SPECIFIC LIPID TRANSFER PROTEIN-RELATED"/>
    <property type="match status" value="1"/>
</dbReference>
<keyword evidence="4" id="KW-0934">Plastid</keyword>
<comment type="catalytic activity">
    <reaction evidence="11">
        <text>7(1)-hydroxychlorophyllide a + NAD(+) = chlorophyllide b + NADH + H(+)</text>
        <dbReference type="Rhea" id="RHEA:24768"/>
        <dbReference type="ChEBI" id="CHEBI:15378"/>
        <dbReference type="ChEBI" id="CHEBI:57540"/>
        <dbReference type="ChEBI" id="CHEBI:57945"/>
        <dbReference type="ChEBI" id="CHEBI:83356"/>
        <dbReference type="ChEBI" id="CHEBI:83357"/>
        <dbReference type="EC" id="1.1.1.294"/>
    </reaction>
</comment>
<keyword evidence="8" id="KW-0520">NAD</keyword>
<evidence type="ECO:0000256" key="4">
    <source>
        <dbReference type="ARBA" id="ARBA00022640"/>
    </source>
</evidence>
<comment type="caution">
    <text evidence="17">The sequence shown here is derived from an EMBL/GenBank/DDBJ whole genome shotgun (WGS) entry which is preliminary data.</text>
</comment>
<dbReference type="EMBL" id="JBHFFA010000004">
    <property type="protein sequence ID" value="KAL2629337.1"/>
    <property type="molecule type" value="Genomic_DNA"/>
</dbReference>
<evidence type="ECO:0000256" key="7">
    <source>
        <dbReference type="ARBA" id="ARBA00023002"/>
    </source>
</evidence>
<evidence type="ECO:0000256" key="6">
    <source>
        <dbReference type="ARBA" id="ARBA00022946"/>
    </source>
</evidence>
<dbReference type="AlphaFoldDB" id="A0ABD1YI26"/>
<reference evidence="17 18" key="1">
    <citation type="submission" date="2024-09" db="EMBL/GenBank/DDBJ databases">
        <title>Chromosome-scale assembly of Riccia fluitans.</title>
        <authorList>
            <person name="Paukszto L."/>
            <person name="Sawicki J."/>
            <person name="Karawczyk K."/>
            <person name="Piernik-Szablinska J."/>
            <person name="Szczecinska M."/>
            <person name="Mazdziarz M."/>
        </authorList>
    </citation>
    <scope>NUCLEOTIDE SEQUENCE [LARGE SCALE GENOMIC DNA]</scope>
    <source>
        <strain evidence="17">Rf_01</strain>
        <tissue evidence="17">Aerial parts of the thallus</tissue>
    </source>
</reference>
<dbReference type="GO" id="GO:0015996">
    <property type="term" value="P:chlorophyll catabolic process"/>
    <property type="evidence" value="ECO:0007669"/>
    <property type="project" value="UniProtKB-KW"/>
</dbReference>
<keyword evidence="16" id="KW-1133">Transmembrane helix</keyword>
<protein>
    <recommendedName>
        <fullName evidence="13">chlorophyll(ide) b reductase</fullName>
        <ecNumber evidence="13">1.1.1.294</ecNumber>
    </recommendedName>
</protein>
<comment type="similarity">
    <text evidence="2">Belongs to the short-chain dehydrogenases/reductases (SDR) family.</text>
</comment>
<dbReference type="Gene3D" id="3.40.50.720">
    <property type="entry name" value="NAD(P)-binding Rossmann-like Domain"/>
    <property type="match status" value="1"/>
</dbReference>
<feature type="transmembrane region" description="Helical" evidence="16">
    <location>
        <begin position="280"/>
        <end position="301"/>
    </location>
</feature>
<gene>
    <name evidence="17" type="ORF">R1flu_014023</name>
</gene>
<evidence type="ECO:0000256" key="15">
    <source>
        <dbReference type="SAM" id="MobiDB-lite"/>
    </source>
</evidence>
<evidence type="ECO:0000256" key="14">
    <source>
        <dbReference type="SAM" id="Coils"/>
    </source>
</evidence>
<evidence type="ECO:0000256" key="2">
    <source>
        <dbReference type="ARBA" id="ARBA00006484"/>
    </source>
</evidence>
<keyword evidence="18" id="KW-1185">Reference proteome</keyword>
<keyword evidence="14" id="KW-0175">Coiled coil</keyword>
<evidence type="ECO:0000313" key="17">
    <source>
        <dbReference type="EMBL" id="KAL2629337.1"/>
    </source>
</evidence>
<keyword evidence="16" id="KW-0812">Transmembrane</keyword>
<evidence type="ECO:0000256" key="10">
    <source>
        <dbReference type="ARBA" id="ARBA00023136"/>
    </source>
</evidence>
<dbReference type="SUPFAM" id="SSF51735">
    <property type="entry name" value="NAD(P)-binding Rossmann-fold domains"/>
    <property type="match status" value="1"/>
</dbReference>
<evidence type="ECO:0000256" key="5">
    <source>
        <dbReference type="ARBA" id="ARBA00022817"/>
    </source>
</evidence>
<dbReference type="GO" id="GO:0009535">
    <property type="term" value="C:chloroplast thylakoid membrane"/>
    <property type="evidence" value="ECO:0007669"/>
    <property type="project" value="UniProtKB-SubCell"/>
</dbReference>
<evidence type="ECO:0000256" key="9">
    <source>
        <dbReference type="ARBA" id="ARBA00023078"/>
    </source>
</evidence>
<dbReference type="Pfam" id="PF00106">
    <property type="entry name" value="adh_short"/>
    <property type="match status" value="2"/>
</dbReference>
<keyword evidence="6" id="KW-0809">Transit peptide</keyword>
<evidence type="ECO:0000256" key="1">
    <source>
        <dbReference type="ARBA" id="ARBA00004334"/>
    </source>
</evidence>